<dbReference type="RefSeq" id="WP_179981522.1">
    <property type="nucleotide sequence ID" value="NZ_LT608333.1"/>
</dbReference>
<dbReference type="InterPro" id="IPR006949">
    <property type="entry name" value="Barrel_Baseplate_J-like"/>
</dbReference>
<proteinExistence type="predicted"/>
<dbReference type="InterPro" id="IPR052726">
    <property type="entry name" value="Phage_Baseplate_Hub"/>
</dbReference>
<accession>A0A212KXJ9</accession>
<dbReference type="PANTHER" id="PTHR35862">
    <property type="entry name" value="FELS-2 PROPHAGE PROTEIN"/>
    <property type="match status" value="1"/>
</dbReference>
<name>A0A212KXJ9_9BACT</name>
<dbReference type="InterPro" id="IPR058531">
    <property type="entry name" value="Baseplate_J_M"/>
</dbReference>
<evidence type="ECO:0000259" key="2">
    <source>
        <dbReference type="Pfam" id="PF26078"/>
    </source>
</evidence>
<evidence type="ECO:0000259" key="1">
    <source>
        <dbReference type="Pfam" id="PF04865"/>
    </source>
</evidence>
<protein>
    <submittedName>
        <fullName evidence="3">Uncharacterized protein</fullName>
    </submittedName>
</protein>
<dbReference type="EMBL" id="FMJC01000001">
    <property type="protein sequence ID" value="SCM69986.1"/>
    <property type="molecule type" value="Genomic_DNA"/>
</dbReference>
<reference evidence="3" key="1">
    <citation type="submission" date="2016-08" db="EMBL/GenBank/DDBJ databases">
        <authorList>
            <person name="Seilhamer J.J."/>
        </authorList>
    </citation>
    <scope>NUCLEOTIDE SEQUENCE</scope>
    <source>
        <strain evidence="3">86-1</strain>
    </source>
</reference>
<feature type="domain" description="Baseplate protein J-like barrel" evidence="1">
    <location>
        <begin position="98"/>
        <end position="177"/>
    </location>
</feature>
<dbReference type="AlphaFoldDB" id="A0A212KXJ9"/>
<feature type="domain" description="Baseplate J-like central" evidence="2">
    <location>
        <begin position="202"/>
        <end position="272"/>
    </location>
</feature>
<gene>
    <name evidence="3" type="ORF">KL86DES1_10109</name>
</gene>
<dbReference type="PIRSF" id="PIRSF020481">
    <property type="entry name" value="BAP"/>
    <property type="match status" value="1"/>
</dbReference>
<sequence length="368" mass="39009">MNDISFADIDPASVEASVISVYERLTNTTLYDGDPVRLFLCSLAYVIATQNQVINLAGKQNLVRYAEGQHLEELGKGVGTERLGVSHARATQQFVLGAAQSFAVIIPAGTRVTTADRKMVFALHSDLVIPPGTVAGSGMVVADNAGSACNGLVPGQICLLVDPLPYVKSTANTATSALGADVEMDDAFRERIQLAPEAFSCAGPSGAYRALARSAHQDIADVAVWSPEPGSVDLRPVATGGELPSEEVLAAVRARMSPDDAVPLNDTVTVAAPDLAFYDLDVEWSLSRTASAMASTVSAAVDAAVESYRIWQRTVPGRDINPTRLISLMEQAGARRVHVKSPIFTKLVPRQLARETSVTVTFTGVDDE</sequence>
<organism evidence="3">
    <name type="scientific">uncultured Desulfovibrio sp</name>
    <dbReference type="NCBI Taxonomy" id="167968"/>
    <lineage>
        <taxon>Bacteria</taxon>
        <taxon>Pseudomonadati</taxon>
        <taxon>Thermodesulfobacteriota</taxon>
        <taxon>Desulfovibrionia</taxon>
        <taxon>Desulfovibrionales</taxon>
        <taxon>Desulfovibrionaceae</taxon>
        <taxon>Desulfovibrio</taxon>
        <taxon>environmental samples</taxon>
    </lineage>
</organism>
<dbReference type="Pfam" id="PF26078">
    <property type="entry name" value="Baseplate_J_M"/>
    <property type="match status" value="1"/>
</dbReference>
<dbReference type="InterPro" id="IPR014507">
    <property type="entry name" value="Baseplate_assembly_J_pred"/>
</dbReference>
<dbReference type="PANTHER" id="PTHR35862:SF1">
    <property type="entry name" value="FELS-2 PROPHAGE PROTEIN"/>
    <property type="match status" value="1"/>
</dbReference>
<evidence type="ECO:0000313" key="3">
    <source>
        <dbReference type="EMBL" id="SCM69986.1"/>
    </source>
</evidence>
<dbReference type="Pfam" id="PF04865">
    <property type="entry name" value="Baseplate_J"/>
    <property type="match status" value="1"/>
</dbReference>